<accession>A0A448WLA3</accession>
<sequence length="116" mass="12658">MTDCDSSPVFFLCLTLPTTRFIPFATPVPPSPDWLVRVPGPAEVGSDCRVVAQLNSFPSLPPLFCRTGELGGALDCLAIFFSEFYTSAKGRLPFCKRANEQSGQKQDLWQPCKVAG</sequence>
<dbReference type="EMBL" id="CAAALY010020888">
    <property type="protein sequence ID" value="VEL14362.1"/>
    <property type="molecule type" value="Genomic_DNA"/>
</dbReference>
<organism evidence="1 2">
    <name type="scientific">Protopolystoma xenopodis</name>
    <dbReference type="NCBI Taxonomy" id="117903"/>
    <lineage>
        <taxon>Eukaryota</taxon>
        <taxon>Metazoa</taxon>
        <taxon>Spiralia</taxon>
        <taxon>Lophotrochozoa</taxon>
        <taxon>Platyhelminthes</taxon>
        <taxon>Monogenea</taxon>
        <taxon>Polyopisthocotylea</taxon>
        <taxon>Polystomatidea</taxon>
        <taxon>Polystomatidae</taxon>
        <taxon>Protopolystoma</taxon>
    </lineage>
</organism>
<evidence type="ECO:0000313" key="1">
    <source>
        <dbReference type="EMBL" id="VEL14362.1"/>
    </source>
</evidence>
<dbReference type="AlphaFoldDB" id="A0A448WLA3"/>
<proteinExistence type="predicted"/>
<gene>
    <name evidence="1" type="ORF">PXEA_LOCUS7802</name>
</gene>
<evidence type="ECO:0000313" key="2">
    <source>
        <dbReference type="Proteomes" id="UP000784294"/>
    </source>
</evidence>
<dbReference type="Proteomes" id="UP000784294">
    <property type="component" value="Unassembled WGS sequence"/>
</dbReference>
<comment type="caution">
    <text evidence="1">The sequence shown here is derived from an EMBL/GenBank/DDBJ whole genome shotgun (WGS) entry which is preliminary data.</text>
</comment>
<keyword evidence="2" id="KW-1185">Reference proteome</keyword>
<reference evidence="1" key="1">
    <citation type="submission" date="2018-11" db="EMBL/GenBank/DDBJ databases">
        <authorList>
            <consortium name="Pathogen Informatics"/>
        </authorList>
    </citation>
    <scope>NUCLEOTIDE SEQUENCE</scope>
</reference>
<protein>
    <submittedName>
        <fullName evidence="1">Uncharacterized protein</fullName>
    </submittedName>
</protein>
<name>A0A448WLA3_9PLAT</name>